<name>A0A1H4DFP3_BIZPA</name>
<accession>A0A1H4DFP3</accession>
<sequence length="230" mass="26263">MSVKAKLIIDDMEVNILWFTFGFNQGADISGRPSQRPRFVGLKLIIETRKDLNLAEWSFSPNEKKQIELHIYPIIMGGKTRKLYFYDCHLVSWKNDFTATGSNPMSETLDITCAGVEDSTSAGVYSAYWRETFKKDNVEATILEEIEPKLVEYHFENKNGEVIEEKDIKGNQEIELVITTENANGTTIKVNLNNSRLDFKHNGEILENDILKGVKINDEETRVPLTAIKQ</sequence>
<dbReference type="EMBL" id="FNQK01000031">
    <property type="protein sequence ID" value="SEA71581.1"/>
    <property type="molecule type" value="Genomic_DNA"/>
</dbReference>
<evidence type="ECO:0000313" key="2">
    <source>
        <dbReference type="Proteomes" id="UP000198846"/>
    </source>
</evidence>
<protein>
    <submittedName>
        <fullName evidence="1">Uncharacterized protein</fullName>
    </submittedName>
</protein>
<evidence type="ECO:0000313" key="1">
    <source>
        <dbReference type="EMBL" id="SEA71581.1"/>
    </source>
</evidence>
<keyword evidence="2" id="KW-1185">Reference proteome</keyword>
<dbReference type="GO" id="GO:0033104">
    <property type="term" value="C:type VI protein secretion system complex"/>
    <property type="evidence" value="ECO:0007669"/>
    <property type="project" value="InterPro"/>
</dbReference>
<dbReference type="OrthoDB" id="1115770at2"/>
<dbReference type="Proteomes" id="UP000198846">
    <property type="component" value="Unassembled WGS sequence"/>
</dbReference>
<dbReference type="Pfam" id="PF17642">
    <property type="entry name" value="TssD"/>
    <property type="match status" value="1"/>
</dbReference>
<proteinExistence type="predicted"/>
<dbReference type="AlphaFoldDB" id="A0A1H4DFP3"/>
<dbReference type="RefSeq" id="WP_092136733.1">
    <property type="nucleotide sequence ID" value="NZ_FNQK01000031.1"/>
</dbReference>
<dbReference type="STRING" id="283786.SAMN04487990_1317"/>
<reference evidence="1 2" key="1">
    <citation type="submission" date="2016-10" db="EMBL/GenBank/DDBJ databases">
        <authorList>
            <person name="de Groot N.N."/>
        </authorList>
    </citation>
    <scope>NUCLEOTIDE SEQUENCE [LARGE SCALE GENOMIC DNA]</scope>
    <source>
        <strain evidence="1 2">DSM 23842</strain>
    </source>
</reference>
<dbReference type="InterPro" id="IPR041408">
    <property type="entry name" value="Hcp_Tssd"/>
</dbReference>
<gene>
    <name evidence="1" type="ORF">SAMN04487990_1317</name>
</gene>
<organism evidence="1 2">
    <name type="scientific">Bizionia paragorgiae</name>
    <dbReference type="NCBI Taxonomy" id="283786"/>
    <lineage>
        <taxon>Bacteria</taxon>
        <taxon>Pseudomonadati</taxon>
        <taxon>Bacteroidota</taxon>
        <taxon>Flavobacteriia</taxon>
        <taxon>Flavobacteriales</taxon>
        <taxon>Flavobacteriaceae</taxon>
        <taxon>Bizionia</taxon>
    </lineage>
</organism>